<comment type="caution">
    <text evidence="2">The sequence shown here is derived from an EMBL/GenBank/DDBJ whole genome shotgun (WGS) entry which is preliminary data.</text>
</comment>
<reference evidence="2 3" key="1">
    <citation type="submission" date="2018-10" db="EMBL/GenBank/DDBJ databases">
        <title>Genomic Encyclopedia of Type Strains, Phase IV (KMG-IV): sequencing the most valuable type-strain genomes for metagenomic binning, comparative biology and taxonomic classification.</title>
        <authorList>
            <person name="Goeker M."/>
        </authorList>
    </citation>
    <scope>NUCLEOTIDE SEQUENCE [LARGE SCALE GENOMIC DNA]</scope>
    <source>
        <strain evidence="2 3">DSM 25080</strain>
    </source>
</reference>
<feature type="domain" description="THIF-type NAD/FAD binding fold" evidence="1">
    <location>
        <begin position="19"/>
        <end position="254"/>
    </location>
</feature>
<dbReference type="InterPro" id="IPR000594">
    <property type="entry name" value="ThiF_NAD_FAD-bd"/>
</dbReference>
<dbReference type="RefSeq" id="WP_121876846.1">
    <property type="nucleotide sequence ID" value="NZ_REFJ01000003.1"/>
</dbReference>
<proteinExistence type="predicted"/>
<dbReference type="OrthoDB" id="272552at2"/>
<dbReference type="AlphaFoldDB" id="A0A3M0ACI8"/>
<organism evidence="2 3">
    <name type="scientific">Umboniibacter marinipuniceus</name>
    <dbReference type="NCBI Taxonomy" id="569599"/>
    <lineage>
        <taxon>Bacteria</taxon>
        <taxon>Pseudomonadati</taxon>
        <taxon>Pseudomonadota</taxon>
        <taxon>Gammaproteobacteria</taxon>
        <taxon>Cellvibrionales</taxon>
        <taxon>Cellvibrionaceae</taxon>
        <taxon>Umboniibacter</taxon>
    </lineage>
</organism>
<gene>
    <name evidence="2" type="ORF">DFR27_1528</name>
</gene>
<dbReference type="Gene3D" id="3.40.50.720">
    <property type="entry name" value="NAD(P)-binding Rossmann-like Domain"/>
    <property type="match status" value="1"/>
</dbReference>
<keyword evidence="3" id="KW-1185">Reference proteome</keyword>
<dbReference type="NCBIfam" id="NF011696">
    <property type="entry name" value="PRK15116.1"/>
    <property type="match status" value="1"/>
</dbReference>
<dbReference type="GO" id="GO:0008641">
    <property type="term" value="F:ubiquitin-like modifier activating enzyme activity"/>
    <property type="evidence" value="ECO:0007669"/>
    <property type="project" value="InterPro"/>
</dbReference>
<dbReference type="SUPFAM" id="SSF69572">
    <property type="entry name" value="Activating enzymes of the ubiquitin-like proteins"/>
    <property type="match status" value="1"/>
</dbReference>
<accession>A0A3M0ACI8</accession>
<dbReference type="GO" id="GO:0061503">
    <property type="term" value="F:tRNA threonylcarbamoyladenosine dehydratase"/>
    <property type="evidence" value="ECO:0007669"/>
    <property type="project" value="TreeGrafter"/>
</dbReference>
<evidence type="ECO:0000259" key="1">
    <source>
        <dbReference type="Pfam" id="PF00899"/>
    </source>
</evidence>
<dbReference type="Proteomes" id="UP000267187">
    <property type="component" value="Unassembled WGS sequence"/>
</dbReference>
<dbReference type="CDD" id="cd00755">
    <property type="entry name" value="YgdL_like"/>
    <property type="match status" value="1"/>
</dbReference>
<dbReference type="InterPro" id="IPR045886">
    <property type="entry name" value="ThiF/MoeB/HesA"/>
</dbReference>
<evidence type="ECO:0000313" key="3">
    <source>
        <dbReference type="Proteomes" id="UP000267187"/>
    </source>
</evidence>
<dbReference type="Pfam" id="PF00899">
    <property type="entry name" value="ThiF"/>
    <property type="match status" value="1"/>
</dbReference>
<dbReference type="InterPro" id="IPR035985">
    <property type="entry name" value="Ubiquitin-activating_enz"/>
</dbReference>
<protein>
    <submittedName>
        <fullName evidence="2">tRNA A37 threonylcarbamoyladenosine dehydratase</fullName>
    </submittedName>
</protein>
<name>A0A3M0ACI8_9GAMM</name>
<dbReference type="EMBL" id="REFJ01000003">
    <property type="protein sequence ID" value="RMA80165.1"/>
    <property type="molecule type" value="Genomic_DNA"/>
</dbReference>
<evidence type="ECO:0000313" key="2">
    <source>
        <dbReference type="EMBL" id="RMA80165.1"/>
    </source>
</evidence>
<dbReference type="PANTHER" id="PTHR43267">
    <property type="entry name" value="TRNA THREONYLCARBAMOYLADENOSINE DEHYDRATASE"/>
    <property type="match status" value="1"/>
</dbReference>
<dbReference type="GO" id="GO:0061504">
    <property type="term" value="P:cyclic threonylcarbamoyladenosine biosynthetic process"/>
    <property type="evidence" value="ECO:0007669"/>
    <property type="project" value="TreeGrafter"/>
</dbReference>
<sequence length="263" mass="28240">MSDKQRFGGIDRLYGGGVTDLLAKQHVIVAGIGGVGTWAAEALARSGVGKLTLIDLDEVCETNINRQLHALDNTIGQSKIELMADRIALINPDCEVELVHDFITPHNLSEVIDLKADLMLDAIDAAMVKAGLIAHCKRNKLPIITVGSAGGKSDPRLITSGDLSKTINDPLAAKVRGTLRNRFNFSRNLSRRFGVECIYSTEQIAYPKPDGSVNGKKYLPEGITKMDCSAGFGASTMVTGTFGFIAASRTIDKLIARATNRQA</sequence>
<dbReference type="PANTHER" id="PTHR43267:SF1">
    <property type="entry name" value="TRNA THREONYLCARBAMOYLADENOSINE DEHYDRATASE"/>
    <property type="match status" value="1"/>
</dbReference>